<dbReference type="Proteomes" id="UP000053676">
    <property type="component" value="Unassembled WGS sequence"/>
</dbReference>
<protein>
    <submittedName>
        <fullName evidence="1">Uncharacterized protein</fullName>
    </submittedName>
</protein>
<name>W2T689_NECAM</name>
<dbReference type="KEGG" id="nai:NECAME_03189"/>
<keyword evidence="2" id="KW-1185">Reference proteome</keyword>
<dbReference type="AlphaFoldDB" id="W2T689"/>
<dbReference type="EMBL" id="KI660167">
    <property type="protein sequence ID" value="ETN77525.1"/>
    <property type="molecule type" value="Genomic_DNA"/>
</dbReference>
<accession>W2T689</accession>
<evidence type="ECO:0000313" key="1">
    <source>
        <dbReference type="EMBL" id="ETN77525.1"/>
    </source>
</evidence>
<reference evidence="2" key="1">
    <citation type="journal article" date="2014" name="Nat. Genet.">
        <title>Genome of the human hookworm Necator americanus.</title>
        <authorList>
            <person name="Tang Y.T."/>
            <person name="Gao X."/>
            <person name="Rosa B.A."/>
            <person name="Abubucker S."/>
            <person name="Hallsworth-Pepin K."/>
            <person name="Martin J."/>
            <person name="Tyagi R."/>
            <person name="Heizer E."/>
            <person name="Zhang X."/>
            <person name="Bhonagiri-Palsikar V."/>
            <person name="Minx P."/>
            <person name="Warren W.C."/>
            <person name="Wang Q."/>
            <person name="Zhan B."/>
            <person name="Hotez P.J."/>
            <person name="Sternberg P.W."/>
            <person name="Dougall A."/>
            <person name="Gaze S.T."/>
            <person name="Mulvenna J."/>
            <person name="Sotillo J."/>
            <person name="Ranganathan S."/>
            <person name="Rabelo E.M."/>
            <person name="Wilson R.K."/>
            <person name="Felgner P.L."/>
            <person name="Bethony J."/>
            <person name="Hawdon J.M."/>
            <person name="Gasser R.B."/>
            <person name="Loukas A."/>
            <person name="Mitreva M."/>
        </authorList>
    </citation>
    <scope>NUCLEOTIDE SEQUENCE [LARGE SCALE GENOMIC DNA]</scope>
</reference>
<sequence length="69" mass="7569">MINQHASVHTLTIDDIETGHQLRLTVDARSIAFDGDTYKAQVSPPILAKAAAIFKQVQAEEFAQKMCAL</sequence>
<proteinExistence type="predicted"/>
<evidence type="ECO:0000313" key="2">
    <source>
        <dbReference type="Proteomes" id="UP000053676"/>
    </source>
</evidence>
<organism evidence="1 2">
    <name type="scientific">Necator americanus</name>
    <name type="common">Human hookworm</name>
    <dbReference type="NCBI Taxonomy" id="51031"/>
    <lineage>
        <taxon>Eukaryota</taxon>
        <taxon>Metazoa</taxon>
        <taxon>Ecdysozoa</taxon>
        <taxon>Nematoda</taxon>
        <taxon>Chromadorea</taxon>
        <taxon>Rhabditida</taxon>
        <taxon>Rhabditina</taxon>
        <taxon>Rhabditomorpha</taxon>
        <taxon>Strongyloidea</taxon>
        <taxon>Ancylostomatidae</taxon>
        <taxon>Bunostominae</taxon>
        <taxon>Necator</taxon>
    </lineage>
</organism>
<gene>
    <name evidence="1" type="ORF">NECAME_03189</name>
</gene>